<organism evidence="2 3">
    <name type="scientific">Eragrostis curvula</name>
    <name type="common">weeping love grass</name>
    <dbReference type="NCBI Taxonomy" id="38414"/>
    <lineage>
        <taxon>Eukaryota</taxon>
        <taxon>Viridiplantae</taxon>
        <taxon>Streptophyta</taxon>
        <taxon>Embryophyta</taxon>
        <taxon>Tracheophyta</taxon>
        <taxon>Spermatophyta</taxon>
        <taxon>Magnoliopsida</taxon>
        <taxon>Liliopsida</taxon>
        <taxon>Poales</taxon>
        <taxon>Poaceae</taxon>
        <taxon>PACMAD clade</taxon>
        <taxon>Chloridoideae</taxon>
        <taxon>Eragrostideae</taxon>
        <taxon>Eragrostidinae</taxon>
        <taxon>Eragrostis</taxon>
    </lineage>
</organism>
<evidence type="ECO:0000313" key="3">
    <source>
        <dbReference type="Proteomes" id="UP000324897"/>
    </source>
</evidence>
<comment type="caution">
    <text evidence="2">The sequence shown here is derived from an EMBL/GenBank/DDBJ whole genome shotgun (WGS) entry which is preliminary data.</text>
</comment>
<accession>A0A5J9WKQ3</accession>
<dbReference type="AlphaFoldDB" id="A0A5J9WKQ3"/>
<dbReference type="Gramene" id="TVU48838">
    <property type="protein sequence ID" value="TVU48838"/>
    <property type="gene ID" value="EJB05_00117"/>
</dbReference>
<protein>
    <submittedName>
        <fullName evidence="2">Uncharacterized protein</fullName>
    </submittedName>
</protein>
<sequence>MQAFSRCSVDRTPCSRSRSRQQLRVGADVDVVEHGNRGGLIPEKGLTPESRVESPFSLPAQFRNALKNSLPPCPG</sequence>
<proteinExistence type="predicted"/>
<dbReference type="Proteomes" id="UP000324897">
    <property type="component" value="Chromosome 6"/>
</dbReference>
<evidence type="ECO:0000256" key="1">
    <source>
        <dbReference type="SAM" id="MobiDB-lite"/>
    </source>
</evidence>
<name>A0A5J9WKQ3_9POAL</name>
<gene>
    <name evidence="2" type="ORF">EJB05_00117</name>
</gene>
<keyword evidence="3" id="KW-1185">Reference proteome</keyword>
<dbReference type="EMBL" id="RWGY01000002">
    <property type="protein sequence ID" value="TVU48838.1"/>
    <property type="molecule type" value="Genomic_DNA"/>
</dbReference>
<feature type="region of interest" description="Disordered" evidence="1">
    <location>
        <begin position="1"/>
        <end position="21"/>
    </location>
</feature>
<evidence type="ECO:0000313" key="2">
    <source>
        <dbReference type="EMBL" id="TVU48838.1"/>
    </source>
</evidence>
<reference evidence="2 3" key="1">
    <citation type="journal article" date="2019" name="Sci. Rep.">
        <title>A high-quality genome of Eragrostis curvula grass provides insights into Poaceae evolution and supports new strategies to enhance forage quality.</title>
        <authorList>
            <person name="Carballo J."/>
            <person name="Santos B.A.C.M."/>
            <person name="Zappacosta D."/>
            <person name="Garbus I."/>
            <person name="Selva J.P."/>
            <person name="Gallo C.A."/>
            <person name="Diaz A."/>
            <person name="Albertini E."/>
            <person name="Caccamo M."/>
            <person name="Echenique V."/>
        </authorList>
    </citation>
    <scope>NUCLEOTIDE SEQUENCE [LARGE SCALE GENOMIC DNA]</scope>
    <source>
        <strain evidence="3">cv. Victoria</strain>
        <tissue evidence="2">Leaf</tissue>
    </source>
</reference>